<feature type="transmembrane region" description="Helical" evidence="3">
    <location>
        <begin position="263"/>
        <end position="285"/>
    </location>
</feature>
<keyword evidence="9" id="KW-1185">Reference proteome</keyword>
<dbReference type="PROSITE" id="PS00455">
    <property type="entry name" value="AMP_BINDING"/>
    <property type="match status" value="1"/>
</dbReference>
<dbReference type="InterPro" id="IPR025110">
    <property type="entry name" value="AMP-bd_C"/>
</dbReference>
<evidence type="ECO:0000313" key="9">
    <source>
        <dbReference type="Proteomes" id="UP001371299"/>
    </source>
</evidence>
<evidence type="ECO:0000313" key="7">
    <source>
        <dbReference type="EMBL" id="MEK0146585.1"/>
    </source>
</evidence>
<dbReference type="InterPro" id="IPR045851">
    <property type="entry name" value="AMP-bd_C_sf"/>
</dbReference>
<feature type="domain" description="AMP-binding enzyme C-terminal" evidence="5">
    <location>
        <begin position="476"/>
        <end position="554"/>
    </location>
</feature>
<dbReference type="InterPro" id="IPR042099">
    <property type="entry name" value="ANL_N_sf"/>
</dbReference>
<dbReference type="PANTHER" id="PTHR43201">
    <property type="entry name" value="ACYL-COA SYNTHETASE"/>
    <property type="match status" value="1"/>
</dbReference>
<proteinExistence type="inferred from homology"/>
<dbReference type="Proteomes" id="UP001371299">
    <property type="component" value="Unassembled WGS sequence"/>
</dbReference>
<sequence>MKGKIMPRYTLHPDTQHGVPRKEVLRQFLYFLNVIRKNNIFELGSAQEVKADFETIRRFGTLESGALANTARRHPERLGLVDDDGELTYGECFEQVTRLATGLHEVGVVDGSNVAVMALNGRAAIFPLCARQMAGYHIFMINANSSGPQIERVLEFHEVKTLIVDQCFYERLTETTKKTCEIIIGHVDDRDSLPEGVLTMQGVIEAGSTNLSLLPEKPTKSQHVVMTSGTTGMPKGVVRRQLKSPQGIGPVLDAIPWRRDMSVLLTGVLFHFYGWGNMLLCLFTGSTIITQRNFDSAKALEQVERYDADAWISSASRIRGLIGYLDRNGVDRVPGLEFVTSSGSPLTPYEVQKVNQKFGPIFHNCYGSTETSGLAISAAEDLAADPTLTGTIHPGSVIEIRNDEGQLVPDGEVGEIFAGAYDMFAGYTDPSIEIKTQNGLLRMGDRGYKKGNKLYVGGRADDLVITQYGEKIFPSELEDLLIRDTRIAEVHVHGVQDPDFGQALRAYIIREDGVTAEDLAEDEVRRLVREGLSDAHTPRDVFFVVDLPRNPMGKVIRPELPGESTA</sequence>
<evidence type="ECO:0000313" key="6">
    <source>
        <dbReference type="EMBL" id="MCZ9297131.1"/>
    </source>
</evidence>
<dbReference type="Pfam" id="PF13193">
    <property type="entry name" value="AMP-binding_C"/>
    <property type="match status" value="1"/>
</dbReference>
<gene>
    <name evidence="6" type="ORF">L8V22_11325</name>
    <name evidence="7" type="ORF">WMQ01_11020</name>
</gene>
<reference evidence="6" key="1">
    <citation type="submission" date="2022-02" db="EMBL/GenBank/DDBJ databases">
        <title>Corynebacterium sp. from urogenital microbiome.</title>
        <authorList>
            <person name="Cappelli E.A."/>
            <person name="Ribeiro T.G."/>
            <person name="Peixe L."/>
        </authorList>
    </citation>
    <scope>NUCLEOTIDE SEQUENCE</scope>
    <source>
        <strain evidence="6">C21Ua_68</strain>
    </source>
</reference>
<evidence type="ECO:0000259" key="5">
    <source>
        <dbReference type="Pfam" id="PF13193"/>
    </source>
</evidence>
<dbReference type="Proteomes" id="UP001146439">
    <property type="component" value="Unassembled WGS sequence"/>
</dbReference>
<dbReference type="PANTHER" id="PTHR43201:SF5">
    <property type="entry name" value="MEDIUM-CHAIN ACYL-COA LIGASE ACSF2, MITOCHONDRIAL"/>
    <property type="match status" value="1"/>
</dbReference>
<protein>
    <submittedName>
        <fullName evidence="6">AMP-binding protein</fullName>
    </submittedName>
</protein>
<dbReference type="InterPro" id="IPR000873">
    <property type="entry name" value="AMP-dep_synth/lig_dom"/>
</dbReference>
<dbReference type="AlphaFoldDB" id="A0A9X3LZV8"/>
<organism evidence="6 8">
    <name type="scientific">Corynebacterium yonathiae</name>
    <dbReference type="NCBI Taxonomy" id="2913504"/>
    <lineage>
        <taxon>Bacteria</taxon>
        <taxon>Bacillati</taxon>
        <taxon>Actinomycetota</taxon>
        <taxon>Actinomycetes</taxon>
        <taxon>Mycobacteriales</taxon>
        <taxon>Corynebacteriaceae</taxon>
        <taxon>Corynebacterium</taxon>
    </lineage>
</organism>
<dbReference type="GO" id="GO:0031956">
    <property type="term" value="F:medium-chain fatty acid-CoA ligase activity"/>
    <property type="evidence" value="ECO:0007669"/>
    <property type="project" value="TreeGrafter"/>
</dbReference>
<feature type="domain" description="AMP-dependent synthetase/ligase" evidence="4">
    <location>
        <begin position="68"/>
        <end position="427"/>
    </location>
</feature>
<dbReference type="Pfam" id="PF00501">
    <property type="entry name" value="AMP-binding"/>
    <property type="match status" value="1"/>
</dbReference>
<dbReference type="EMBL" id="JBBMGJ010000034">
    <property type="protein sequence ID" value="MEK0146585.1"/>
    <property type="molecule type" value="Genomic_DNA"/>
</dbReference>
<dbReference type="GO" id="GO:0006631">
    <property type="term" value="P:fatty acid metabolic process"/>
    <property type="evidence" value="ECO:0007669"/>
    <property type="project" value="TreeGrafter"/>
</dbReference>
<dbReference type="SUPFAM" id="SSF56801">
    <property type="entry name" value="Acetyl-CoA synthetase-like"/>
    <property type="match status" value="1"/>
</dbReference>
<keyword evidence="3" id="KW-1133">Transmembrane helix</keyword>
<dbReference type="InterPro" id="IPR020845">
    <property type="entry name" value="AMP-binding_CS"/>
</dbReference>
<keyword evidence="3" id="KW-0812">Transmembrane</keyword>
<keyword evidence="3" id="KW-0472">Membrane</keyword>
<evidence type="ECO:0000313" key="8">
    <source>
        <dbReference type="Proteomes" id="UP001146439"/>
    </source>
</evidence>
<evidence type="ECO:0000256" key="2">
    <source>
        <dbReference type="ARBA" id="ARBA00022598"/>
    </source>
</evidence>
<dbReference type="CDD" id="cd04433">
    <property type="entry name" value="AFD_class_I"/>
    <property type="match status" value="1"/>
</dbReference>
<evidence type="ECO:0000256" key="1">
    <source>
        <dbReference type="ARBA" id="ARBA00006432"/>
    </source>
</evidence>
<reference evidence="7 9" key="2">
    <citation type="submission" date="2024-01" db="EMBL/GenBank/DDBJ databases">
        <title>Description of two novel Corynebacterium species isolated from human nasal passages and skin.</title>
        <authorList>
            <person name="Popowitch E."/>
            <person name="Tran T.H."/>
            <person name="Escapa I.F."/>
            <person name="Bhatt E."/>
            <person name="Sozat A.K."/>
            <person name="Roberts A.Q."/>
            <person name="Segre J.A."/>
            <person name="Kong H."/>
            <person name="Conlan S."/>
            <person name="Lemon K.P."/>
            <person name="Kelly M.S."/>
        </authorList>
    </citation>
    <scope>NUCLEOTIDE SEQUENCE [LARGE SCALE GENOMIC DNA]</scope>
    <source>
        <strain evidence="7 9">KPL2619</strain>
    </source>
</reference>
<dbReference type="RefSeq" id="WP_238802217.1">
    <property type="nucleotide sequence ID" value="NZ_JAKMUZ010000029.1"/>
</dbReference>
<accession>A0A9X3LZV8</accession>
<dbReference type="EMBL" id="JAKMUZ010000029">
    <property type="protein sequence ID" value="MCZ9297131.1"/>
    <property type="molecule type" value="Genomic_DNA"/>
</dbReference>
<comment type="similarity">
    <text evidence="1">Belongs to the ATP-dependent AMP-binding enzyme family.</text>
</comment>
<dbReference type="Gene3D" id="3.30.300.30">
    <property type="match status" value="1"/>
</dbReference>
<dbReference type="Gene3D" id="3.40.50.12780">
    <property type="entry name" value="N-terminal domain of ligase-like"/>
    <property type="match status" value="1"/>
</dbReference>
<evidence type="ECO:0000259" key="4">
    <source>
        <dbReference type="Pfam" id="PF00501"/>
    </source>
</evidence>
<name>A0A9X3LZV8_9CORY</name>
<comment type="caution">
    <text evidence="6">The sequence shown here is derived from an EMBL/GenBank/DDBJ whole genome shotgun (WGS) entry which is preliminary data.</text>
</comment>
<keyword evidence="2" id="KW-0436">Ligase</keyword>
<evidence type="ECO:0000256" key="3">
    <source>
        <dbReference type="SAM" id="Phobius"/>
    </source>
</evidence>